<evidence type="ECO:0000313" key="3">
    <source>
        <dbReference type="Proteomes" id="UP000332933"/>
    </source>
</evidence>
<dbReference type="InterPro" id="IPR001611">
    <property type="entry name" value="Leu-rich_rpt"/>
</dbReference>
<dbReference type="AlphaFoldDB" id="A0A485LLE3"/>
<keyword evidence="3" id="KW-1185">Reference proteome</keyword>
<gene>
    <name evidence="2" type="primary">Aste57867_22647</name>
    <name evidence="1" type="ORF">As57867_022577</name>
    <name evidence="2" type="ORF">ASTE57867_22647</name>
</gene>
<reference evidence="1" key="2">
    <citation type="submission" date="2019-06" db="EMBL/GenBank/DDBJ databases">
        <title>Genomics analysis of Aphanomyces spp. identifies a new class of oomycete effector associated with host adaptation.</title>
        <authorList>
            <person name="Gaulin E."/>
        </authorList>
    </citation>
    <scope>NUCLEOTIDE SEQUENCE</scope>
    <source>
        <strain evidence="1">CBS 578.67</strain>
    </source>
</reference>
<proteinExistence type="predicted"/>
<sequence>MSSWLPSEVLLQVIAWIPDASSLYSFLQALGTSVARGPLESLWQLGATTSRLNDLWPSLVLTDAIFQDRERLALVASALDCVSHIHVMGPITRHWVCDVGWLHQHVGPRTTITWHAAFPSSSADAMVHGVVVALKDWFTLWAQLPITHVIVKNPNDTCDDDEVPFLREDVTPYLYVVLKDVKQLVSLHLNGRGCYADLTGSSCTCLVDMLEAVVPLPTLKDLHMQSLWCGQSTALSTTQVHQAITSLWSTKLRRLDVPNVSVDPAVTPAVRNAFFTALFSTIYEVHGYLWDLSTLNDATYFDLTLRKLSLDLAALTPSGLRCLARAVRQSTTLDTLCITNVYAMDDDKNDDDVTPAFEALFDAVGHANVKMLDVSGCGLGPSLWPTLGPLLQQTKLTCISLANNDMQDDGANWLGQAVQANSGIAKIELGFNNITLDGVLALVKSTPDGCNRYIWNGQSAKHEMARILALNMGQPTNETGCAFHDSDY</sequence>
<evidence type="ECO:0000313" key="2">
    <source>
        <dbReference type="EMBL" id="VFT99301.1"/>
    </source>
</evidence>
<dbReference type="Pfam" id="PF13516">
    <property type="entry name" value="LRR_6"/>
    <property type="match status" value="1"/>
</dbReference>
<dbReference type="OrthoDB" id="4540492at2759"/>
<name>A0A485LLE3_9STRA</name>
<dbReference type="SUPFAM" id="SSF52047">
    <property type="entry name" value="RNI-like"/>
    <property type="match status" value="1"/>
</dbReference>
<dbReference type="Proteomes" id="UP000332933">
    <property type="component" value="Unassembled WGS sequence"/>
</dbReference>
<organism evidence="2 3">
    <name type="scientific">Aphanomyces stellatus</name>
    <dbReference type="NCBI Taxonomy" id="120398"/>
    <lineage>
        <taxon>Eukaryota</taxon>
        <taxon>Sar</taxon>
        <taxon>Stramenopiles</taxon>
        <taxon>Oomycota</taxon>
        <taxon>Saprolegniomycetes</taxon>
        <taxon>Saprolegniales</taxon>
        <taxon>Verrucalvaceae</taxon>
        <taxon>Aphanomyces</taxon>
    </lineage>
</organism>
<accession>A0A485LLE3</accession>
<protein>
    <submittedName>
        <fullName evidence="2">Aste57867_22647 protein</fullName>
    </submittedName>
</protein>
<dbReference type="Gene3D" id="3.80.10.10">
    <property type="entry name" value="Ribonuclease Inhibitor"/>
    <property type="match status" value="1"/>
</dbReference>
<dbReference type="EMBL" id="CAADRA010007156">
    <property type="protein sequence ID" value="VFT99301.1"/>
    <property type="molecule type" value="Genomic_DNA"/>
</dbReference>
<reference evidence="2 3" key="1">
    <citation type="submission" date="2019-03" db="EMBL/GenBank/DDBJ databases">
        <authorList>
            <person name="Gaulin E."/>
            <person name="Dumas B."/>
        </authorList>
    </citation>
    <scope>NUCLEOTIDE SEQUENCE [LARGE SCALE GENOMIC DNA]</scope>
    <source>
        <strain evidence="2">CBS 568.67</strain>
    </source>
</reference>
<dbReference type="EMBL" id="VJMH01007130">
    <property type="protein sequence ID" value="KAF0685468.1"/>
    <property type="molecule type" value="Genomic_DNA"/>
</dbReference>
<evidence type="ECO:0000313" key="1">
    <source>
        <dbReference type="EMBL" id="KAF0685468.1"/>
    </source>
</evidence>
<dbReference type="InterPro" id="IPR032675">
    <property type="entry name" value="LRR_dom_sf"/>
</dbReference>